<dbReference type="InterPro" id="IPR000890">
    <property type="entry name" value="Aliphatic_acid_kin_short-chain"/>
</dbReference>
<reference evidence="5" key="1">
    <citation type="journal article" date="2014" name="Front. Microbiol.">
        <title>High frequency of phylogenetically diverse reductive dehalogenase-homologous genes in deep subseafloor sedimentary metagenomes.</title>
        <authorList>
            <person name="Kawai M."/>
            <person name="Futagami T."/>
            <person name="Toyoda A."/>
            <person name="Takaki Y."/>
            <person name="Nishi S."/>
            <person name="Hori S."/>
            <person name="Arai W."/>
            <person name="Tsubouchi T."/>
            <person name="Morono Y."/>
            <person name="Uchiyama I."/>
            <person name="Ito T."/>
            <person name="Fujiyama A."/>
            <person name="Inagaki F."/>
            <person name="Takami H."/>
        </authorList>
    </citation>
    <scope>NUCLEOTIDE SEQUENCE</scope>
    <source>
        <strain evidence="5">Expedition CK06-06</strain>
    </source>
</reference>
<sequence>MALFENEREVFVQFITHSSQDLKGFKHISDQHDFRVRVVEDMLREKKIELDFLDAVVGRGGLVRPIPGGTYRVTSKMVKNLQAAEWGEHASNLGGIIAFALGEEIGIPSYIVDPVVGDEMIPIARISGVPDFERRSIFHALNQKAVAR</sequence>
<dbReference type="InterPro" id="IPR043129">
    <property type="entry name" value="ATPase_NBD"/>
</dbReference>
<dbReference type="EMBL" id="BARV01040156">
    <property type="protein sequence ID" value="GAI51324.1"/>
    <property type="molecule type" value="Genomic_DNA"/>
</dbReference>
<dbReference type="GO" id="GO:0005524">
    <property type="term" value="F:ATP binding"/>
    <property type="evidence" value="ECO:0007669"/>
    <property type="project" value="UniProtKB-KW"/>
</dbReference>
<comment type="caution">
    <text evidence="5">The sequence shown here is derived from an EMBL/GenBank/DDBJ whole genome shotgun (WGS) entry which is preliminary data.</text>
</comment>
<evidence type="ECO:0000256" key="3">
    <source>
        <dbReference type="ARBA" id="ARBA00022777"/>
    </source>
</evidence>
<evidence type="ECO:0000256" key="2">
    <source>
        <dbReference type="ARBA" id="ARBA00022741"/>
    </source>
</evidence>
<evidence type="ECO:0000313" key="5">
    <source>
        <dbReference type="EMBL" id="GAI51324.1"/>
    </source>
</evidence>
<dbReference type="GO" id="GO:0006083">
    <property type="term" value="P:acetate metabolic process"/>
    <property type="evidence" value="ECO:0007669"/>
    <property type="project" value="TreeGrafter"/>
</dbReference>
<evidence type="ECO:0000256" key="4">
    <source>
        <dbReference type="ARBA" id="ARBA00022840"/>
    </source>
</evidence>
<keyword evidence="4" id="KW-0067">ATP-binding</keyword>
<proteinExistence type="predicted"/>
<gene>
    <name evidence="5" type="ORF">S06H3_61286</name>
</gene>
<name>X1R6T2_9ZZZZ</name>
<dbReference type="PANTHER" id="PTHR21060">
    <property type="entry name" value="ACETATE KINASE"/>
    <property type="match status" value="1"/>
</dbReference>
<dbReference type="Gene3D" id="3.30.420.40">
    <property type="match status" value="1"/>
</dbReference>
<dbReference type="AlphaFoldDB" id="X1R6T2"/>
<keyword evidence="3" id="KW-0418">Kinase</keyword>
<keyword evidence="1" id="KW-0808">Transferase</keyword>
<feature type="non-terminal residue" evidence="5">
    <location>
        <position position="148"/>
    </location>
</feature>
<organism evidence="5">
    <name type="scientific">marine sediment metagenome</name>
    <dbReference type="NCBI Taxonomy" id="412755"/>
    <lineage>
        <taxon>unclassified sequences</taxon>
        <taxon>metagenomes</taxon>
        <taxon>ecological metagenomes</taxon>
    </lineage>
</organism>
<accession>X1R6T2</accession>
<dbReference type="SUPFAM" id="SSF53067">
    <property type="entry name" value="Actin-like ATPase domain"/>
    <property type="match status" value="1"/>
</dbReference>
<protein>
    <submittedName>
        <fullName evidence="5">Uncharacterized protein</fullName>
    </submittedName>
</protein>
<keyword evidence="2" id="KW-0547">Nucleotide-binding</keyword>
<dbReference type="PANTHER" id="PTHR21060:SF3">
    <property type="entry name" value="BUTYRATE KINASE 2-RELATED"/>
    <property type="match status" value="1"/>
</dbReference>
<evidence type="ECO:0000256" key="1">
    <source>
        <dbReference type="ARBA" id="ARBA00022679"/>
    </source>
</evidence>
<dbReference type="GO" id="GO:0008776">
    <property type="term" value="F:acetate kinase activity"/>
    <property type="evidence" value="ECO:0007669"/>
    <property type="project" value="TreeGrafter"/>
</dbReference>